<dbReference type="Pfam" id="PF08429">
    <property type="entry name" value="PLU-1"/>
    <property type="match status" value="1"/>
</dbReference>
<dbReference type="Pfam" id="PF01388">
    <property type="entry name" value="ARID"/>
    <property type="match status" value="1"/>
</dbReference>
<keyword evidence="12" id="KW-0408">Iron</keyword>
<comment type="cofactor">
    <cofactor evidence="1">
        <name>Fe(2+)</name>
        <dbReference type="ChEBI" id="CHEBI:29033"/>
    </cofactor>
</comment>
<dbReference type="SMART" id="SM00545">
    <property type="entry name" value="JmjN"/>
    <property type="match status" value="1"/>
</dbReference>
<evidence type="ECO:0000313" key="23">
    <source>
        <dbReference type="Proteomes" id="UP001174909"/>
    </source>
</evidence>
<evidence type="ECO:0000256" key="16">
    <source>
        <dbReference type="SAM" id="Coils"/>
    </source>
</evidence>
<feature type="region of interest" description="Disordered" evidence="17">
    <location>
        <begin position="171"/>
        <end position="242"/>
    </location>
</feature>
<feature type="compositionally biased region" description="Pro residues" evidence="17">
    <location>
        <begin position="326"/>
        <end position="341"/>
    </location>
</feature>
<dbReference type="InterPro" id="IPR003347">
    <property type="entry name" value="JmjC_dom"/>
</dbReference>
<dbReference type="Pfam" id="PF02375">
    <property type="entry name" value="JmjN"/>
    <property type="match status" value="1"/>
</dbReference>
<keyword evidence="13" id="KW-0539">Nucleus</keyword>
<dbReference type="Pfam" id="PF02373">
    <property type="entry name" value="JmjC"/>
    <property type="match status" value="1"/>
</dbReference>
<evidence type="ECO:0000256" key="7">
    <source>
        <dbReference type="ARBA" id="ARBA00022771"/>
    </source>
</evidence>
<feature type="compositionally biased region" description="Pro residues" evidence="17">
    <location>
        <begin position="187"/>
        <end position="202"/>
    </location>
</feature>
<dbReference type="InterPro" id="IPR001965">
    <property type="entry name" value="Znf_PHD"/>
</dbReference>
<dbReference type="EC" id="1.14.11.67" evidence="4"/>
<keyword evidence="5" id="KW-0479">Metal-binding</keyword>
<dbReference type="InterPro" id="IPR019786">
    <property type="entry name" value="Zinc_finger_PHD-type_CS"/>
</dbReference>
<dbReference type="InterPro" id="IPR003349">
    <property type="entry name" value="JmjN"/>
</dbReference>
<keyword evidence="6" id="KW-0677">Repeat</keyword>
<feature type="compositionally biased region" description="Low complexity" evidence="17">
    <location>
        <begin position="173"/>
        <end position="186"/>
    </location>
</feature>
<feature type="region of interest" description="Disordered" evidence="17">
    <location>
        <begin position="254"/>
        <end position="364"/>
    </location>
</feature>
<comment type="similarity">
    <text evidence="3">Belongs to the JARID1 histone demethylase family.</text>
</comment>
<feature type="coiled-coil region" evidence="16">
    <location>
        <begin position="1340"/>
        <end position="1377"/>
    </location>
</feature>
<comment type="catalytic activity">
    <reaction evidence="14">
        <text>N(6),N(6),N(6)-trimethyl-L-lysyl(4)-[histone H3] + 3 2-oxoglutarate + 3 O2 = L-lysyl(4)-[histone H3] + 3 formaldehyde + 3 succinate + 3 CO2</text>
        <dbReference type="Rhea" id="RHEA:60208"/>
        <dbReference type="Rhea" id="RHEA-COMP:15537"/>
        <dbReference type="Rhea" id="RHEA-COMP:15547"/>
        <dbReference type="ChEBI" id="CHEBI:15379"/>
        <dbReference type="ChEBI" id="CHEBI:16526"/>
        <dbReference type="ChEBI" id="CHEBI:16810"/>
        <dbReference type="ChEBI" id="CHEBI:16842"/>
        <dbReference type="ChEBI" id="CHEBI:29969"/>
        <dbReference type="ChEBI" id="CHEBI:30031"/>
        <dbReference type="ChEBI" id="CHEBI:61961"/>
        <dbReference type="EC" id="1.14.11.67"/>
    </reaction>
</comment>
<accession>A0AA35RJM5</accession>
<proteinExistence type="inferred from homology"/>
<dbReference type="SMART" id="SM00249">
    <property type="entry name" value="PHD"/>
    <property type="match status" value="3"/>
</dbReference>
<feature type="compositionally biased region" description="Polar residues" evidence="17">
    <location>
        <begin position="1501"/>
        <end position="1512"/>
    </location>
</feature>
<dbReference type="PROSITE" id="PS50016">
    <property type="entry name" value="ZF_PHD_2"/>
    <property type="match status" value="2"/>
</dbReference>
<dbReference type="FunFam" id="1.10.150.60:FF:000016">
    <property type="entry name" value="Putative Lysine-specific demethylase 5B"/>
    <property type="match status" value="1"/>
</dbReference>
<dbReference type="InterPro" id="IPR011011">
    <property type="entry name" value="Znf_FYVE_PHD"/>
</dbReference>
<evidence type="ECO:0000256" key="12">
    <source>
        <dbReference type="ARBA" id="ARBA00023004"/>
    </source>
</evidence>
<evidence type="ECO:0000256" key="3">
    <source>
        <dbReference type="ARBA" id="ARBA00006801"/>
    </source>
</evidence>
<dbReference type="CDD" id="cd15610">
    <property type="entry name" value="PHD3_KDM5A_like"/>
    <property type="match status" value="1"/>
</dbReference>
<feature type="domain" description="PHD-type" evidence="18">
    <location>
        <begin position="392"/>
        <end position="442"/>
    </location>
</feature>
<evidence type="ECO:0000256" key="15">
    <source>
        <dbReference type="PROSITE-ProRule" id="PRU00146"/>
    </source>
</evidence>
<feature type="compositionally biased region" description="Polar residues" evidence="17">
    <location>
        <begin position="298"/>
        <end position="321"/>
    </location>
</feature>
<dbReference type="CDD" id="cd15515">
    <property type="entry name" value="PHD1_KDM5A_like"/>
    <property type="match status" value="1"/>
</dbReference>
<evidence type="ECO:0000256" key="4">
    <source>
        <dbReference type="ARBA" id="ARBA00012902"/>
    </source>
</evidence>
<feature type="domain" description="JmjN" evidence="20">
    <location>
        <begin position="10"/>
        <end position="51"/>
    </location>
</feature>
<dbReference type="SUPFAM" id="SSF46774">
    <property type="entry name" value="ARID-like"/>
    <property type="match status" value="1"/>
</dbReference>
<dbReference type="Pfam" id="PF00628">
    <property type="entry name" value="PHD"/>
    <property type="match status" value="2"/>
</dbReference>
<name>A0AA35RJM5_GEOBA</name>
<evidence type="ECO:0000313" key="22">
    <source>
        <dbReference type="EMBL" id="CAI8012349.1"/>
    </source>
</evidence>
<feature type="region of interest" description="Disordered" evidence="17">
    <location>
        <begin position="1466"/>
        <end position="1591"/>
    </location>
</feature>
<evidence type="ECO:0000259" key="18">
    <source>
        <dbReference type="PROSITE" id="PS50016"/>
    </source>
</evidence>
<dbReference type="PANTHER" id="PTHR10694:SF33">
    <property type="entry name" value="LYSINE-SPECIFIC DEMETHYLASE 5"/>
    <property type="match status" value="1"/>
</dbReference>
<dbReference type="Gene3D" id="2.60.120.650">
    <property type="entry name" value="Cupin"/>
    <property type="match status" value="1"/>
</dbReference>
<evidence type="ECO:0000259" key="20">
    <source>
        <dbReference type="PROSITE" id="PS51183"/>
    </source>
</evidence>
<dbReference type="InterPro" id="IPR036431">
    <property type="entry name" value="ARID_dom_sf"/>
</dbReference>
<dbReference type="Pfam" id="PF21323">
    <property type="entry name" value="KDM5_C-hel"/>
    <property type="match status" value="1"/>
</dbReference>
<dbReference type="GO" id="GO:0003677">
    <property type="term" value="F:DNA binding"/>
    <property type="evidence" value="ECO:0007669"/>
    <property type="project" value="InterPro"/>
</dbReference>
<reference evidence="22" key="1">
    <citation type="submission" date="2023-03" db="EMBL/GenBank/DDBJ databases">
        <authorList>
            <person name="Steffen K."/>
            <person name="Cardenas P."/>
        </authorList>
    </citation>
    <scope>NUCLEOTIDE SEQUENCE</scope>
</reference>
<dbReference type="SUPFAM" id="SSF51197">
    <property type="entry name" value="Clavaminate synthase-like"/>
    <property type="match status" value="1"/>
</dbReference>
<dbReference type="GO" id="GO:0000785">
    <property type="term" value="C:chromatin"/>
    <property type="evidence" value="ECO:0007669"/>
    <property type="project" value="TreeGrafter"/>
</dbReference>
<sequence length="1710" mass="190007">MEDFITPPEAPVFQPSAEEFRDPIAYLTKIRPVVVNTGICKIRPPAGWKPPFSLDVENFSFTPRLQPLNELEAKTRVKLNFLEQLAKFWELQGVSFKIPNVDRNPMDLHTIFKAVTGFGGFREMTKQRKWSQLARELGYDGVGVAGSIRQNYEKYLYPYEVFLAKRGGLQLKSSPQKRSSASSSPNKPTPPPPPPSSSPPPLSSSASPGLQAGRSQSSKPCKYGLRQNRRRPSTREDPDYSVEIEVDHPEFKKLAFTSPGPKNAFAPLQRSGYGRQHNAGTDEGEDGVGEGKDEHSGVVSTTASEGTTEVKQEQPVSTPADSATVQPPPPLLQPSLAPQPPSSSSSSSSSQAAPSSFSTSSLSTVTVTTEGVKTEQASMLQLDDPKPLPVEEVKCEECGSGDVDEELLLCDGCDSSYHTFCLDPPLPSIPPGDWRCPSCVAQACTEDQEAFGFEQSKKSYSLETFGERANQFKSCYFNRHPTEVPYSTVEKEFWRLVSSIEDDQYGHGVGAGQGAEPAEEDEGDEYLVSGWNLNNISNLKGSILRYISADISGMKVPWLYIGMCFSCFCWHIEDHWSYSINYLHWGEAKTWYGVPPAYAECLEATMKEQAPELFEDHPDLMHHLATILSPAVLMKHGIPVVRTDQCEGEFVVTFPRAYHAGFNQGFNCAEAVNFLLGDWLPIGRQSIDHYRSLSRTPVFSHDELLCKMVAQPDKLELCLLPTSSEDMAHMTSLEERLRQDLRQRGMVQEQREVFELASDEDRLCSVCSTYCFLSGVRCPCSPKKLACAYHSSEICDCAHSKKVLRYRYTIEELRGMLRGIQSRSHSYSSWCRQVDTLLDGVGEDKCDLQLLKSLMEEGTNKNFTSCPTYEELRDTIKDVEESASVAVQLTKRGRKTEREARGGGMDQYQKWLFSTVDVENDHLGDVESFQEEAREELQRVATQAELQETSPATHLAGLLARGEELGIMVPELDLLRVAVEQSQWVMETEAKLKLEVVSMEGLKRLVKQAAVMEQSRVVQVVSRRMRELLTAAHDWENEAKTALKQRPPHPASYLENLLAKARHISVQLPSKSLLVDTLDRAAQWKKQAQQLQDNDSHPHYDHLKCLLSTGRPLAAKLDLLAQLESRHAAAKGWVDRAGRTFIKKSSVASLLEVLLPRTKSVFFQRFNGTGKSGKKKLDSHHSSVVGELEVGKSPVSDLGGDRLREMEKIHSMEEEETQCMKQLRNENLEKMERDEGGRKCSSHSPVVYCFCRKPESGYMLQCELCNEWYHATCLHIPKGKRTAGRDIGKDSRFLCALCLRTRRPRLDAIVSLLISLQKVPVAISEGTALHCLAERAISWQKRARQEISNCNTILEAAKQQMRRVEEVKNHISKWKTEMQLTAEERQRPTSIEAQLASSAGSVLAHYNSELQRLRSEYAGLSGIKRESLEQLLMEGDLLEVTMDEVQQLWQLLQLDTEYVSAFDTSPAKVGGRANATTNNKQESSGGQEEKQLRGRKRSVASPCSSDGSVTPTSKRRRTPVASGGSSTPSTRSGSVKGDTTPVSKSSLSPQPQQLAKLVKPGAASSAGKQQTPATLRRRTGVPANPSSQDLGCHEEIVMEEEDEDEEEEEEEEAECLATQCLQPVADQIIWVQCDHCHEWFHCVCVGLTKEYAEQIDVYKCAACKQVATTTVVPVTSAVGLALASRPATKVGTLLSSFSSSSSSSISPGQT</sequence>
<evidence type="ECO:0000256" key="8">
    <source>
        <dbReference type="ARBA" id="ARBA00022833"/>
    </source>
</evidence>
<gene>
    <name evidence="22" type="ORF">GBAR_LOCUS7922</name>
</gene>
<protein>
    <recommendedName>
        <fullName evidence="4">[histone H3]-trimethyl-L-lysine(4) demethylase</fullName>
        <ecNumber evidence="4">1.14.11.67</ecNumber>
    </recommendedName>
</protein>
<dbReference type="GO" id="GO:0008270">
    <property type="term" value="F:zinc ion binding"/>
    <property type="evidence" value="ECO:0007669"/>
    <property type="project" value="UniProtKB-KW"/>
</dbReference>
<dbReference type="Proteomes" id="UP001174909">
    <property type="component" value="Unassembled WGS sequence"/>
</dbReference>
<dbReference type="PROSITE" id="PS51011">
    <property type="entry name" value="ARID"/>
    <property type="match status" value="1"/>
</dbReference>
<organism evidence="22 23">
    <name type="scientific">Geodia barretti</name>
    <name type="common">Barrett's horny sponge</name>
    <dbReference type="NCBI Taxonomy" id="519541"/>
    <lineage>
        <taxon>Eukaryota</taxon>
        <taxon>Metazoa</taxon>
        <taxon>Porifera</taxon>
        <taxon>Demospongiae</taxon>
        <taxon>Heteroscleromorpha</taxon>
        <taxon>Tetractinellida</taxon>
        <taxon>Astrophorina</taxon>
        <taxon>Geodiidae</taxon>
        <taxon>Geodia</taxon>
    </lineage>
</organism>
<feature type="domain" description="JmjC" evidence="21">
    <location>
        <begin position="525"/>
        <end position="691"/>
    </location>
</feature>
<comment type="subcellular location">
    <subcellularLocation>
        <location evidence="2">Nucleus</location>
    </subcellularLocation>
</comment>
<dbReference type="InterPro" id="IPR048615">
    <property type="entry name" value="KDM5_C-hel"/>
</dbReference>
<dbReference type="Gene3D" id="3.30.40.10">
    <property type="entry name" value="Zinc/RING finger domain, C3HC4 (zinc finger)"/>
    <property type="match status" value="3"/>
</dbReference>
<evidence type="ECO:0000256" key="5">
    <source>
        <dbReference type="ARBA" id="ARBA00022723"/>
    </source>
</evidence>
<dbReference type="SUPFAM" id="SSF57903">
    <property type="entry name" value="FYVE/PHD zinc finger"/>
    <property type="match status" value="3"/>
</dbReference>
<evidence type="ECO:0000256" key="2">
    <source>
        <dbReference type="ARBA" id="ARBA00004123"/>
    </source>
</evidence>
<dbReference type="Gene3D" id="1.10.150.60">
    <property type="entry name" value="ARID DNA-binding domain"/>
    <property type="match status" value="1"/>
</dbReference>
<evidence type="ECO:0000256" key="10">
    <source>
        <dbReference type="ARBA" id="ARBA00022964"/>
    </source>
</evidence>
<dbReference type="PROSITE" id="PS51184">
    <property type="entry name" value="JMJC"/>
    <property type="match status" value="1"/>
</dbReference>
<keyword evidence="11" id="KW-0560">Oxidoreductase</keyword>
<keyword evidence="16" id="KW-0175">Coiled coil</keyword>
<evidence type="ECO:0000256" key="1">
    <source>
        <dbReference type="ARBA" id="ARBA00001954"/>
    </source>
</evidence>
<comment type="caution">
    <text evidence="22">The sequence shown here is derived from an EMBL/GenBank/DDBJ whole genome shotgun (WGS) entry which is preliminary data.</text>
</comment>
<dbReference type="SMART" id="SM00501">
    <property type="entry name" value="BRIGHT"/>
    <property type="match status" value="1"/>
</dbReference>
<keyword evidence="7 15" id="KW-0863">Zinc-finger</keyword>
<dbReference type="InterPro" id="IPR001606">
    <property type="entry name" value="ARID_dom"/>
</dbReference>
<dbReference type="PROSITE" id="PS51183">
    <property type="entry name" value="JMJN"/>
    <property type="match status" value="1"/>
</dbReference>
<dbReference type="PANTHER" id="PTHR10694">
    <property type="entry name" value="LYSINE-SPECIFIC DEMETHYLASE"/>
    <property type="match status" value="1"/>
</dbReference>
<dbReference type="InterPro" id="IPR019787">
    <property type="entry name" value="Znf_PHD-finger"/>
</dbReference>
<evidence type="ECO:0000256" key="17">
    <source>
        <dbReference type="SAM" id="MobiDB-lite"/>
    </source>
</evidence>
<dbReference type="InterPro" id="IPR013637">
    <property type="entry name" value="Lys_sp_deMease-like_dom"/>
</dbReference>
<evidence type="ECO:0000259" key="19">
    <source>
        <dbReference type="PROSITE" id="PS51011"/>
    </source>
</evidence>
<evidence type="ECO:0000256" key="6">
    <source>
        <dbReference type="ARBA" id="ARBA00022737"/>
    </source>
</evidence>
<dbReference type="Pfam" id="PF02928">
    <property type="entry name" value="zf-C5HC2"/>
    <property type="match status" value="1"/>
</dbReference>
<dbReference type="GO" id="GO:0005634">
    <property type="term" value="C:nucleus"/>
    <property type="evidence" value="ECO:0007669"/>
    <property type="project" value="UniProtKB-SubCell"/>
</dbReference>
<feature type="domain" description="ARID" evidence="19">
    <location>
        <begin position="75"/>
        <end position="164"/>
    </location>
</feature>
<dbReference type="InterPro" id="IPR013083">
    <property type="entry name" value="Znf_RING/FYVE/PHD"/>
</dbReference>
<feature type="compositionally biased region" description="Low complexity" evidence="17">
    <location>
        <begin position="1545"/>
        <end position="1554"/>
    </location>
</feature>
<feature type="compositionally biased region" description="Low complexity" evidence="17">
    <location>
        <begin position="342"/>
        <end position="364"/>
    </location>
</feature>
<dbReference type="SMART" id="SM01014">
    <property type="entry name" value="ARID"/>
    <property type="match status" value="1"/>
</dbReference>
<feature type="compositionally biased region" description="Low complexity" evidence="17">
    <location>
        <begin position="1522"/>
        <end position="1534"/>
    </location>
</feature>
<dbReference type="GO" id="GO:0034647">
    <property type="term" value="F:histone H3K4me/H3K4me2/H3K4me3 demethylase activity"/>
    <property type="evidence" value="ECO:0007669"/>
    <property type="project" value="UniProtKB-EC"/>
</dbReference>
<evidence type="ECO:0000259" key="21">
    <source>
        <dbReference type="PROSITE" id="PS51184"/>
    </source>
</evidence>
<dbReference type="SMART" id="SM00558">
    <property type="entry name" value="JmjC"/>
    <property type="match status" value="1"/>
</dbReference>
<evidence type="ECO:0000256" key="14">
    <source>
        <dbReference type="ARBA" id="ARBA00048734"/>
    </source>
</evidence>
<keyword evidence="9" id="KW-0156">Chromatin regulator</keyword>
<feature type="compositionally biased region" description="Polar residues" evidence="17">
    <location>
        <begin position="1474"/>
        <end position="1486"/>
    </location>
</feature>
<keyword evidence="8" id="KW-0862">Zinc</keyword>
<feature type="domain" description="PHD-type" evidence="18">
    <location>
        <begin position="1246"/>
        <end position="1301"/>
    </location>
</feature>
<dbReference type="GO" id="GO:0006355">
    <property type="term" value="P:regulation of DNA-templated transcription"/>
    <property type="evidence" value="ECO:0007669"/>
    <property type="project" value="TreeGrafter"/>
</dbReference>
<evidence type="ECO:0000256" key="11">
    <source>
        <dbReference type="ARBA" id="ARBA00023002"/>
    </source>
</evidence>
<dbReference type="InterPro" id="IPR004198">
    <property type="entry name" value="Znf_C5HC2"/>
</dbReference>
<keyword evidence="23" id="KW-1185">Reference proteome</keyword>
<dbReference type="PROSITE" id="PS01359">
    <property type="entry name" value="ZF_PHD_1"/>
    <property type="match status" value="2"/>
</dbReference>
<evidence type="ECO:0000256" key="13">
    <source>
        <dbReference type="ARBA" id="ARBA00023242"/>
    </source>
</evidence>
<evidence type="ECO:0000256" key="9">
    <source>
        <dbReference type="ARBA" id="ARBA00022853"/>
    </source>
</evidence>
<dbReference type="EMBL" id="CASHTH010001177">
    <property type="protein sequence ID" value="CAI8012349.1"/>
    <property type="molecule type" value="Genomic_DNA"/>
</dbReference>
<keyword evidence="10" id="KW-0223">Dioxygenase</keyword>